<accession>A0ABT8KLE0</accession>
<proteinExistence type="predicted"/>
<dbReference type="Gene3D" id="3.40.390.10">
    <property type="entry name" value="Collagenase (Catalytic Domain)"/>
    <property type="match status" value="1"/>
</dbReference>
<dbReference type="RefSeq" id="WP_346751081.1">
    <property type="nucleotide sequence ID" value="NZ_JAUJEA010000002.1"/>
</dbReference>
<evidence type="ECO:0000256" key="1">
    <source>
        <dbReference type="SAM" id="SignalP"/>
    </source>
</evidence>
<dbReference type="EMBL" id="JAUJEA010000002">
    <property type="protein sequence ID" value="MDN5201053.1"/>
    <property type="molecule type" value="Genomic_DNA"/>
</dbReference>
<organism evidence="2 3">
    <name type="scientific">Splendidivirga corallicola</name>
    <dbReference type="NCBI Taxonomy" id="3051826"/>
    <lineage>
        <taxon>Bacteria</taxon>
        <taxon>Pseudomonadati</taxon>
        <taxon>Bacteroidota</taxon>
        <taxon>Cytophagia</taxon>
        <taxon>Cytophagales</taxon>
        <taxon>Splendidivirgaceae</taxon>
        <taxon>Splendidivirga</taxon>
    </lineage>
</organism>
<evidence type="ECO:0000313" key="2">
    <source>
        <dbReference type="EMBL" id="MDN5201053.1"/>
    </source>
</evidence>
<comment type="caution">
    <text evidence="2">The sequence shown here is derived from an EMBL/GenBank/DDBJ whole genome shotgun (WGS) entry which is preliminary data.</text>
</comment>
<name>A0ABT8KLE0_9BACT</name>
<dbReference type="Proteomes" id="UP001172082">
    <property type="component" value="Unassembled WGS sequence"/>
</dbReference>
<evidence type="ECO:0000313" key="3">
    <source>
        <dbReference type="Proteomes" id="UP001172082"/>
    </source>
</evidence>
<dbReference type="SUPFAM" id="SSF55486">
    <property type="entry name" value="Metalloproteases ('zincins'), catalytic domain"/>
    <property type="match status" value="1"/>
</dbReference>
<keyword evidence="1" id="KW-0732">Signal</keyword>
<feature type="chain" id="PRO_5046666006" evidence="1">
    <location>
        <begin position="20"/>
        <end position="308"/>
    </location>
</feature>
<reference evidence="2" key="1">
    <citation type="submission" date="2023-06" db="EMBL/GenBank/DDBJ databases">
        <title>Genomic of Parafulvivirga corallium.</title>
        <authorList>
            <person name="Wang G."/>
        </authorList>
    </citation>
    <scope>NUCLEOTIDE SEQUENCE</scope>
    <source>
        <strain evidence="2">BMA10</strain>
    </source>
</reference>
<gene>
    <name evidence="2" type="ORF">QQ008_06765</name>
</gene>
<protein>
    <submittedName>
        <fullName evidence="2">Uncharacterized protein</fullName>
    </submittedName>
</protein>
<sequence length="308" mass="35255">MKNLKFSILLILVIIVVNACKEDDEVVAPAKPQQPETEKEEVSEDGNIVIYEVNGDQLSVIKEFKVKDRYKFFAREATHDEVWKFFVKLIPAEIRPQMKRLLLFADSESGVGAYVGPVDPDGKNLKEWEMGLNLDAFYQNEVLDKPEAGAIIIHEFGHLLTLHEGQINSGVDSATCSNFFTSEGCSRKDSYLTPFFGKFWNDIHAESLKIESAEGEEKFYNKYKDRFLTRYAATNPAEDIAESFTYFVLKNNKASGNDVASQKLNFFYDFPEALNIREQIREGVDFNYDNINSRMGARRLKRICAKKH</sequence>
<dbReference type="InterPro" id="IPR024079">
    <property type="entry name" value="MetalloPept_cat_dom_sf"/>
</dbReference>
<feature type="signal peptide" evidence="1">
    <location>
        <begin position="1"/>
        <end position="19"/>
    </location>
</feature>
<keyword evidence="3" id="KW-1185">Reference proteome</keyword>